<evidence type="ECO:0000256" key="1">
    <source>
        <dbReference type="SAM" id="MobiDB-lite"/>
    </source>
</evidence>
<dbReference type="Proteomes" id="UP000813824">
    <property type="component" value="Unassembled WGS sequence"/>
</dbReference>
<feature type="compositionally biased region" description="Polar residues" evidence="1">
    <location>
        <begin position="190"/>
        <end position="206"/>
    </location>
</feature>
<dbReference type="OrthoDB" id="3362250at2759"/>
<feature type="compositionally biased region" description="Low complexity" evidence="1">
    <location>
        <begin position="179"/>
        <end position="189"/>
    </location>
</feature>
<evidence type="ECO:0000313" key="3">
    <source>
        <dbReference type="Proteomes" id="UP000813824"/>
    </source>
</evidence>
<name>A0A8K0XJV4_9AGAR</name>
<proteinExistence type="predicted"/>
<accession>A0A8K0XJV4</accession>
<comment type="caution">
    <text evidence="2">The sequence shown here is derived from an EMBL/GenBank/DDBJ whole genome shotgun (WGS) entry which is preliminary data.</text>
</comment>
<dbReference type="AlphaFoldDB" id="A0A8K0XJV4"/>
<dbReference type="EMBL" id="JAEVFJ010000064">
    <property type="protein sequence ID" value="KAH8077403.1"/>
    <property type="molecule type" value="Genomic_DNA"/>
</dbReference>
<keyword evidence="3" id="KW-1185">Reference proteome</keyword>
<protein>
    <submittedName>
        <fullName evidence="2">Uncharacterized protein</fullName>
    </submittedName>
</protein>
<gene>
    <name evidence="2" type="ORF">BXZ70DRAFT_703395</name>
</gene>
<reference evidence="2" key="1">
    <citation type="journal article" date="2021" name="New Phytol.">
        <title>Evolutionary innovations through gain and loss of genes in the ectomycorrhizal Boletales.</title>
        <authorList>
            <person name="Wu G."/>
            <person name="Miyauchi S."/>
            <person name="Morin E."/>
            <person name="Kuo A."/>
            <person name="Drula E."/>
            <person name="Varga T."/>
            <person name="Kohler A."/>
            <person name="Feng B."/>
            <person name="Cao Y."/>
            <person name="Lipzen A."/>
            <person name="Daum C."/>
            <person name="Hundley H."/>
            <person name="Pangilinan J."/>
            <person name="Johnson J."/>
            <person name="Barry K."/>
            <person name="LaButti K."/>
            <person name="Ng V."/>
            <person name="Ahrendt S."/>
            <person name="Min B."/>
            <person name="Choi I.G."/>
            <person name="Park H."/>
            <person name="Plett J.M."/>
            <person name="Magnuson J."/>
            <person name="Spatafora J.W."/>
            <person name="Nagy L.G."/>
            <person name="Henrissat B."/>
            <person name="Grigoriev I.V."/>
            <person name="Yang Z.L."/>
            <person name="Xu J."/>
            <person name="Martin F.M."/>
        </authorList>
    </citation>
    <scope>NUCLEOTIDE SEQUENCE</scope>
    <source>
        <strain evidence="2">KKN 215</strain>
    </source>
</reference>
<organism evidence="2 3">
    <name type="scientific">Cristinia sonorae</name>
    <dbReference type="NCBI Taxonomy" id="1940300"/>
    <lineage>
        <taxon>Eukaryota</taxon>
        <taxon>Fungi</taxon>
        <taxon>Dikarya</taxon>
        <taxon>Basidiomycota</taxon>
        <taxon>Agaricomycotina</taxon>
        <taxon>Agaricomycetes</taxon>
        <taxon>Agaricomycetidae</taxon>
        <taxon>Agaricales</taxon>
        <taxon>Pleurotineae</taxon>
        <taxon>Stephanosporaceae</taxon>
        <taxon>Cristinia</taxon>
    </lineage>
</organism>
<feature type="region of interest" description="Disordered" evidence="1">
    <location>
        <begin position="176"/>
        <end position="207"/>
    </location>
</feature>
<sequence>MASHSEHVRYTVRSSDVLADMRINVCKEGSDVVVWYKERFLAEDEIIEHVVENATSTIHWTIHRPNRGWYIRIRSPTFPPGVYISLAALPKSSPYHSDAALTFACRTSTPSLIPPSLPHLVSAQSSRRSTDSDATLTDGQQRDSVTVHSYPPTPPTTGLPPRIAISTADIEAKLHKLSDSTSSSSSSKSPQVTPNTSPNPGGTLSPTAALLRPQSQLISSSQITHFLVSPHAQPPPTVTVVPKSLFTRLTDALKSHAPARSSFSFNMCAVPPPHRCTPTSPVIGATSPNLPAPNPHLHPLVTFHDTTPVWTVRTTTGLLDVDEVAIRALGVDLSFYVAVALTYLEFLEEREGYLAAAAD</sequence>
<feature type="compositionally biased region" description="Polar residues" evidence="1">
    <location>
        <begin position="123"/>
        <end position="147"/>
    </location>
</feature>
<feature type="region of interest" description="Disordered" evidence="1">
    <location>
        <begin position="116"/>
        <end position="162"/>
    </location>
</feature>
<evidence type="ECO:0000313" key="2">
    <source>
        <dbReference type="EMBL" id="KAH8077403.1"/>
    </source>
</evidence>